<dbReference type="GO" id="GO:0008253">
    <property type="term" value="F:5'-nucleotidase activity"/>
    <property type="evidence" value="ECO:0007669"/>
    <property type="project" value="InterPro"/>
</dbReference>
<dbReference type="InterPro" id="IPR010708">
    <property type="entry name" value="5'(3')-deoxyribonucleotidase"/>
</dbReference>
<accession>A0A1G6HHN7</accession>
<dbReference type="InterPro" id="IPR052419">
    <property type="entry name" value="5_3-deoxyribonucleotidase-like"/>
</dbReference>
<evidence type="ECO:0000313" key="2">
    <source>
        <dbReference type="EMBL" id="SDB93721.1"/>
    </source>
</evidence>
<dbReference type="GO" id="GO:0009264">
    <property type="term" value="P:deoxyribonucleotide catabolic process"/>
    <property type="evidence" value="ECO:0007669"/>
    <property type="project" value="InterPro"/>
</dbReference>
<name>A0A1G6HHN7_9BACT</name>
<dbReference type="Proteomes" id="UP000199452">
    <property type="component" value="Unassembled WGS sequence"/>
</dbReference>
<dbReference type="EMBL" id="FMYP01000011">
    <property type="protein sequence ID" value="SDB93721.1"/>
    <property type="molecule type" value="Genomic_DNA"/>
</dbReference>
<evidence type="ECO:0000256" key="1">
    <source>
        <dbReference type="ARBA" id="ARBA00009589"/>
    </source>
</evidence>
<dbReference type="STRING" id="1640674.SAMN05216323_10117"/>
<reference evidence="2 3" key="1">
    <citation type="submission" date="2016-09" db="EMBL/GenBank/DDBJ databases">
        <authorList>
            <person name="Capua I."/>
            <person name="De Benedictis P."/>
            <person name="Joannis T."/>
            <person name="Lombin L.H."/>
            <person name="Cattoli G."/>
        </authorList>
    </citation>
    <scope>NUCLEOTIDE SEQUENCE [LARGE SCALE GENOMIC DNA]</scope>
    <source>
        <strain evidence="2 3">A7P-90m</strain>
    </source>
</reference>
<dbReference type="PANTHER" id="PTHR35134">
    <property type="entry name" value="NUCLEOTIDASE YQFW-RELATED"/>
    <property type="match status" value="1"/>
</dbReference>
<dbReference type="AlphaFoldDB" id="A0A1G6HHN7"/>
<comment type="similarity">
    <text evidence="1">Belongs to the 5'(3')-deoxyribonucleotidase family.</text>
</comment>
<dbReference type="Pfam" id="PF06941">
    <property type="entry name" value="NT5C"/>
    <property type="match status" value="1"/>
</dbReference>
<dbReference type="RefSeq" id="WP_092436253.1">
    <property type="nucleotide sequence ID" value="NZ_FMYP01000011.1"/>
</dbReference>
<organism evidence="2 3">
    <name type="scientific">Williamwhitmania taraxaci</name>
    <dbReference type="NCBI Taxonomy" id="1640674"/>
    <lineage>
        <taxon>Bacteria</taxon>
        <taxon>Pseudomonadati</taxon>
        <taxon>Bacteroidota</taxon>
        <taxon>Bacteroidia</taxon>
        <taxon>Bacteroidales</taxon>
        <taxon>Williamwhitmaniaceae</taxon>
        <taxon>Williamwhitmania</taxon>
    </lineage>
</organism>
<dbReference type="Gene3D" id="3.40.50.1000">
    <property type="entry name" value="HAD superfamily/HAD-like"/>
    <property type="match status" value="1"/>
</dbReference>
<proteinExistence type="inferred from homology"/>
<keyword evidence="3" id="KW-1185">Reference proteome</keyword>
<dbReference type="OrthoDB" id="954467at2"/>
<protein>
    <submittedName>
        <fullName evidence="2">Uncharacterized protein, HAD superfamily</fullName>
    </submittedName>
</protein>
<dbReference type="SUPFAM" id="SSF56784">
    <property type="entry name" value="HAD-like"/>
    <property type="match status" value="1"/>
</dbReference>
<evidence type="ECO:0000313" key="3">
    <source>
        <dbReference type="Proteomes" id="UP000199452"/>
    </source>
</evidence>
<dbReference type="PANTHER" id="PTHR35134:SF2">
    <property type="entry name" value="NUCLEOTIDASE YQFW-RELATED"/>
    <property type="match status" value="1"/>
</dbReference>
<dbReference type="InterPro" id="IPR036412">
    <property type="entry name" value="HAD-like_sf"/>
</dbReference>
<dbReference type="InterPro" id="IPR023214">
    <property type="entry name" value="HAD_sf"/>
</dbReference>
<sequence length="203" mass="23753">MIYIDCDDVLAESTLSYIDLIHREFGIERKFAELTSFDLRESFGLTQQQFDHFFQLVHTREEVLKFQPLPGSIEVLNEWRNQGIKVAIVTGRITAAYESTLEWLAIHKFPYDSFTIVDKYNRPEMDMSIAKSLDYLKKQQFSFAIEDSLTMSKFLAQEMNLNVALVNRPWNFDNNLNTGIIRVNTWNDIRNSYNVLFSSKTIV</sequence>
<gene>
    <name evidence="2" type="ORF">SAMN05216323_10117</name>
</gene>